<name>A0ABS8S0P0_DATST</name>
<keyword evidence="2" id="KW-1185">Reference proteome</keyword>
<protein>
    <submittedName>
        <fullName evidence="1">Uncharacterized protein</fullName>
    </submittedName>
</protein>
<proteinExistence type="predicted"/>
<organism evidence="1 2">
    <name type="scientific">Datura stramonium</name>
    <name type="common">Jimsonweed</name>
    <name type="synonym">Common thornapple</name>
    <dbReference type="NCBI Taxonomy" id="4076"/>
    <lineage>
        <taxon>Eukaryota</taxon>
        <taxon>Viridiplantae</taxon>
        <taxon>Streptophyta</taxon>
        <taxon>Embryophyta</taxon>
        <taxon>Tracheophyta</taxon>
        <taxon>Spermatophyta</taxon>
        <taxon>Magnoliopsida</taxon>
        <taxon>eudicotyledons</taxon>
        <taxon>Gunneridae</taxon>
        <taxon>Pentapetalae</taxon>
        <taxon>asterids</taxon>
        <taxon>lamiids</taxon>
        <taxon>Solanales</taxon>
        <taxon>Solanaceae</taxon>
        <taxon>Solanoideae</taxon>
        <taxon>Datureae</taxon>
        <taxon>Datura</taxon>
    </lineage>
</organism>
<dbReference type="EMBL" id="JACEIK010000218">
    <property type="protein sequence ID" value="MCD7452671.1"/>
    <property type="molecule type" value="Genomic_DNA"/>
</dbReference>
<evidence type="ECO:0000313" key="2">
    <source>
        <dbReference type="Proteomes" id="UP000823775"/>
    </source>
</evidence>
<gene>
    <name evidence="1" type="ORF">HAX54_017731</name>
</gene>
<accession>A0ABS8S0P0</accession>
<sequence length="101" mass="11651">MKRTNITASKRASNLICNSQARDYPTTQCHPHNLSHPQCHTPWNCHDRPPLLLQDSAINRNPKSIHLSTPNPFIKKEKTQILSSSTKIEQIRRIKLSLEFQ</sequence>
<dbReference type="Proteomes" id="UP000823775">
    <property type="component" value="Unassembled WGS sequence"/>
</dbReference>
<comment type="caution">
    <text evidence="1">The sequence shown here is derived from an EMBL/GenBank/DDBJ whole genome shotgun (WGS) entry which is preliminary data.</text>
</comment>
<reference evidence="1 2" key="1">
    <citation type="journal article" date="2021" name="BMC Genomics">
        <title>Datura genome reveals duplications of psychoactive alkaloid biosynthetic genes and high mutation rate following tissue culture.</title>
        <authorList>
            <person name="Rajewski A."/>
            <person name="Carter-House D."/>
            <person name="Stajich J."/>
            <person name="Litt A."/>
        </authorList>
    </citation>
    <scope>NUCLEOTIDE SEQUENCE [LARGE SCALE GENOMIC DNA]</scope>
    <source>
        <strain evidence="1">AR-01</strain>
    </source>
</reference>
<evidence type="ECO:0000313" key="1">
    <source>
        <dbReference type="EMBL" id="MCD7452671.1"/>
    </source>
</evidence>